<keyword evidence="3" id="KW-1185">Reference proteome</keyword>
<accession>A0AAV8Y5L0</accession>
<evidence type="ECO:0000313" key="3">
    <source>
        <dbReference type="Proteomes" id="UP001162162"/>
    </source>
</evidence>
<evidence type="ECO:0000256" key="1">
    <source>
        <dbReference type="SAM" id="MobiDB-lite"/>
    </source>
</evidence>
<name>A0AAV8Y5L0_9CUCU</name>
<dbReference type="AlphaFoldDB" id="A0AAV8Y5L0"/>
<dbReference type="Proteomes" id="UP001162162">
    <property type="component" value="Unassembled WGS sequence"/>
</dbReference>
<proteinExistence type="predicted"/>
<comment type="caution">
    <text evidence="2">The sequence shown here is derived from an EMBL/GenBank/DDBJ whole genome shotgun (WGS) entry which is preliminary data.</text>
</comment>
<feature type="region of interest" description="Disordered" evidence="1">
    <location>
        <begin position="70"/>
        <end position="105"/>
    </location>
</feature>
<organism evidence="2 3">
    <name type="scientific">Aromia moschata</name>
    <dbReference type="NCBI Taxonomy" id="1265417"/>
    <lineage>
        <taxon>Eukaryota</taxon>
        <taxon>Metazoa</taxon>
        <taxon>Ecdysozoa</taxon>
        <taxon>Arthropoda</taxon>
        <taxon>Hexapoda</taxon>
        <taxon>Insecta</taxon>
        <taxon>Pterygota</taxon>
        <taxon>Neoptera</taxon>
        <taxon>Endopterygota</taxon>
        <taxon>Coleoptera</taxon>
        <taxon>Polyphaga</taxon>
        <taxon>Cucujiformia</taxon>
        <taxon>Chrysomeloidea</taxon>
        <taxon>Cerambycidae</taxon>
        <taxon>Cerambycinae</taxon>
        <taxon>Callichromatini</taxon>
        <taxon>Aromia</taxon>
    </lineage>
</organism>
<protein>
    <submittedName>
        <fullName evidence="2">Uncharacterized protein</fullName>
    </submittedName>
</protein>
<evidence type="ECO:0000313" key="2">
    <source>
        <dbReference type="EMBL" id="KAJ8946255.1"/>
    </source>
</evidence>
<dbReference type="EMBL" id="JAPWTK010000191">
    <property type="protein sequence ID" value="KAJ8946255.1"/>
    <property type="molecule type" value="Genomic_DNA"/>
</dbReference>
<gene>
    <name evidence="2" type="ORF">NQ318_004624</name>
</gene>
<sequence>MKHDANAFREGLKAFLENHGYKLDNIYNGDETSLFWKHFPTKTFGEKTIFYECGVISLKPKARDDATRIAKGGIEESDFEEELLNSNNNKDSDEESPNFPPPSLDEVLPSILQICRWSRGSKIVTVEENRSLDSLMEKMVKLKINIL</sequence>
<reference evidence="2" key="1">
    <citation type="journal article" date="2023" name="Insect Mol. Biol.">
        <title>Genome sequencing provides insights into the evolution of gene families encoding plant cell wall-degrading enzymes in longhorned beetles.</title>
        <authorList>
            <person name="Shin N.R."/>
            <person name="Okamura Y."/>
            <person name="Kirsch R."/>
            <person name="Pauchet Y."/>
        </authorList>
    </citation>
    <scope>NUCLEOTIDE SEQUENCE</scope>
    <source>
        <strain evidence="2">AMC_N1</strain>
    </source>
</reference>